<feature type="region of interest" description="Disordered" evidence="5">
    <location>
        <begin position="153"/>
        <end position="209"/>
    </location>
</feature>
<dbReference type="Proteomes" id="UP000310158">
    <property type="component" value="Unassembled WGS sequence"/>
</dbReference>
<dbReference type="GO" id="GO:0003677">
    <property type="term" value="F:DNA binding"/>
    <property type="evidence" value="ECO:0007669"/>
    <property type="project" value="UniProtKB-KW"/>
</dbReference>
<dbReference type="OrthoDB" id="4456959at2759"/>
<dbReference type="CDD" id="cd00067">
    <property type="entry name" value="GAL4"/>
    <property type="match status" value="1"/>
</dbReference>
<feature type="region of interest" description="Disordered" evidence="5">
    <location>
        <begin position="1"/>
        <end position="46"/>
    </location>
</feature>
<keyword evidence="2" id="KW-0479">Metal-binding</keyword>
<dbReference type="PROSITE" id="PS50048">
    <property type="entry name" value="ZN2_CY6_FUNGAL_2"/>
    <property type="match status" value="1"/>
</dbReference>
<evidence type="ECO:0000256" key="2">
    <source>
        <dbReference type="ARBA" id="ARBA00022723"/>
    </source>
</evidence>
<dbReference type="InterPro" id="IPR036864">
    <property type="entry name" value="Zn2-C6_fun-type_DNA-bd_sf"/>
</dbReference>
<keyword evidence="3" id="KW-0238">DNA-binding</keyword>
<accession>A0A4S4M5E7</accession>
<evidence type="ECO:0000256" key="5">
    <source>
        <dbReference type="SAM" id="MobiDB-lite"/>
    </source>
</evidence>
<evidence type="ECO:0000313" key="8">
    <source>
        <dbReference type="Proteomes" id="UP000310158"/>
    </source>
</evidence>
<dbReference type="Gene3D" id="4.10.240.10">
    <property type="entry name" value="Zn(2)-C6 fungal-type DNA-binding domain"/>
    <property type="match status" value="1"/>
</dbReference>
<evidence type="ECO:0000259" key="6">
    <source>
        <dbReference type="PROSITE" id="PS50048"/>
    </source>
</evidence>
<feature type="compositionally biased region" description="Low complexity" evidence="5">
    <location>
        <begin position="842"/>
        <end position="857"/>
    </location>
</feature>
<comment type="caution">
    <text evidence="7">The sequence shown here is derived from an EMBL/GenBank/DDBJ whole genome shotgun (WGS) entry which is preliminary data.</text>
</comment>
<dbReference type="SMART" id="SM00066">
    <property type="entry name" value="GAL4"/>
    <property type="match status" value="1"/>
</dbReference>
<dbReference type="CDD" id="cd12148">
    <property type="entry name" value="fungal_TF_MHR"/>
    <property type="match status" value="1"/>
</dbReference>
<dbReference type="GO" id="GO:0005634">
    <property type="term" value="C:nucleus"/>
    <property type="evidence" value="ECO:0007669"/>
    <property type="project" value="UniProtKB-SubCell"/>
</dbReference>
<sequence length="985" mass="110245">MHLSYSFPASSSFAHQASLGDSSGAQVPIRDAYPPGSSPYKKRKVDRACDACRRRKTRCDGPKTPNNVCSNCASSHRNCTYLEASKPRGPPKAYVIGLEDRVEKMETLLRRLRPETDFMSELGPPFVRDSWKMDSPTKPATPSMASASVELKPAIAPPPPPLPLSAMSIPPKLKNSTSRDGPSDEEYDEYSSDEYISESGSPLRRDDDRLNTSMKRLTFPGLELTDKGDISSDMRVRFHGSSSSFRLVEATRSLKIKRMNEILAADDESKDGRKEGRGRWPGKVPSEESSFRRPEYWKAPPWELEWEGVHITSPSSFPDLQKHFPEPDLTARLIELYFFHYNSMFPLLHRPTFMRQLADRLHERDIWFACLCMGLFSLASRFVDDERVLMDNQPDGKADDKRWQRAGWKYYFIAIGARRVEEAVHAERSISIRSPDIMLAWIAVGAGIRKVQDVGAHRRKVYGTKPSVEKELWKRVWWYLVGFERIGSVMLGRSCGIQEEDFDTELPLEVDDEYWENDDPALTFRQPAGKPSLYAINKSKRPTSLLNDQRPEEVLKEMDAAMLQWTSFVPEHLKWSPDMEDAIFANQSTTIYLTYNLIQILVHRAFLPPTLSRLRALGESQPHQSSHAMTSLAIAVNAAKSGARFLEVLRRRNLSNVPVLLAASELCAAVLCLNVWVLKAREKARRMKGMEPSLAVSQAIDALMEDVRSLIEGLEWAVPRWASAENILVYLKSALPSATDEPAELEDIHLEVMPPLDPEYAAEVSIVPATLDVMEHERHGFYYADEKYPVSNTRDAPPPPLHPHDAGAALWGPPLEYLQPGHVSGGHPTRPKGTNLSKFQRTADTTTTTTTTPTLTTMPPANASWGGPVSAYRSTAMYPVRAAPTTTSTTPYYSHERGYGGAALLVKREEDADGVTLCSDPRVGVGGGEGYGAVDEEYYGAGYAGTRPSTGSWEDMQAYGAYPHNITNNARPRPEAEQYVRSHPP</sequence>
<dbReference type="SMART" id="SM00906">
    <property type="entry name" value="Fungal_trans"/>
    <property type="match status" value="1"/>
</dbReference>
<evidence type="ECO:0000256" key="1">
    <source>
        <dbReference type="ARBA" id="ARBA00004123"/>
    </source>
</evidence>
<dbReference type="SUPFAM" id="SSF57701">
    <property type="entry name" value="Zn2/Cys6 DNA-binding domain"/>
    <property type="match status" value="1"/>
</dbReference>
<dbReference type="InterPro" id="IPR001138">
    <property type="entry name" value="Zn2Cys6_DnaBD"/>
</dbReference>
<evidence type="ECO:0000256" key="3">
    <source>
        <dbReference type="ARBA" id="ARBA00023125"/>
    </source>
</evidence>
<organism evidence="7 8">
    <name type="scientific">Bondarzewia mesenterica</name>
    <dbReference type="NCBI Taxonomy" id="1095465"/>
    <lineage>
        <taxon>Eukaryota</taxon>
        <taxon>Fungi</taxon>
        <taxon>Dikarya</taxon>
        <taxon>Basidiomycota</taxon>
        <taxon>Agaricomycotina</taxon>
        <taxon>Agaricomycetes</taxon>
        <taxon>Russulales</taxon>
        <taxon>Bondarzewiaceae</taxon>
        <taxon>Bondarzewia</taxon>
    </lineage>
</organism>
<dbReference type="EMBL" id="SGPL01000022">
    <property type="protein sequence ID" value="THH20422.1"/>
    <property type="molecule type" value="Genomic_DNA"/>
</dbReference>
<dbReference type="PROSITE" id="PS00463">
    <property type="entry name" value="ZN2_CY6_FUNGAL_1"/>
    <property type="match status" value="1"/>
</dbReference>
<evidence type="ECO:0000256" key="4">
    <source>
        <dbReference type="ARBA" id="ARBA00023242"/>
    </source>
</evidence>
<dbReference type="AlphaFoldDB" id="A0A4S4M5E7"/>
<dbReference type="GO" id="GO:0008270">
    <property type="term" value="F:zinc ion binding"/>
    <property type="evidence" value="ECO:0007669"/>
    <property type="project" value="InterPro"/>
</dbReference>
<feature type="region of interest" description="Disordered" evidence="5">
    <location>
        <begin position="265"/>
        <end position="286"/>
    </location>
</feature>
<dbReference type="Pfam" id="PF00172">
    <property type="entry name" value="Zn_clus"/>
    <property type="match status" value="1"/>
</dbReference>
<gene>
    <name evidence="7" type="ORF">EW146_g919</name>
</gene>
<feature type="region of interest" description="Disordered" evidence="5">
    <location>
        <begin position="822"/>
        <end position="862"/>
    </location>
</feature>
<name>A0A4S4M5E7_9AGAM</name>
<dbReference type="PANTHER" id="PTHR46910">
    <property type="entry name" value="TRANSCRIPTION FACTOR PDR1"/>
    <property type="match status" value="1"/>
</dbReference>
<dbReference type="InterPro" id="IPR007219">
    <property type="entry name" value="XnlR_reg_dom"/>
</dbReference>
<feature type="compositionally biased region" description="Polar residues" evidence="5">
    <location>
        <begin position="7"/>
        <end position="25"/>
    </location>
</feature>
<feature type="compositionally biased region" description="Basic and acidic residues" evidence="5">
    <location>
        <begin position="972"/>
        <end position="985"/>
    </location>
</feature>
<proteinExistence type="predicted"/>
<dbReference type="Pfam" id="PF04082">
    <property type="entry name" value="Fungal_trans"/>
    <property type="match status" value="1"/>
</dbReference>
<feature type="region of interest" description="Disordered" evidence="5">
    <location>
        <begin position="964"/>
        <end position="985"/>
    </location>
</feature>
<protein>
    <recommendedName>
        <fullName evidence="6">Zn(2)-C6 fungal-type domain-containing protein</fullName>
    </recommendedName>
</protein>
<dbReference type="InterPro" id="IPR050987">
    <property type="entry name" value="AtrR-like"/>
</dbReference>
<dbReference type="GO" id="GO:0000981">
    <property type="term" value="F:DNA-binding transcription factor activity, RNA polymerase II-specific"/>
    <property type="evidence" value="ECO:0007669"/>
    <property type="project" value="InterPro"/>
</dbReference>
<dbReference type="PANTHER" id="PTHR46910:SF3">
    <property type="entry name" value="HALOTOLERANCE PROTEIN 9-RELATED"/>
    <property type="match status" value="1"/>
</dbReference>
<dbReference type="GO" id="GO:0006351">
    <property type="term" value="P:DNA-templated transcription"/>
    <property type="evidence" value="ECO:0007669"/>
    <property type="project" value="InterPro"/>
</dbReference>
<reference evidence="7 8" key="1">
    <citation type="submission" date="2019-02" db="EMBL/GenBank/DDBJ databases">
        <title>Genome sequencing of the rare red list fungi Bondarzewia mesenterica.</title>
        <authorList>
            <person name="Buettner E."/>
            <person name="Kellner H."/>
        </authorList>
    </citation>
    <scope>NUCLEOTIDE SEQUENCE [LARGE SCALE GENOMIC DNA]</scope>
    <source>
        <strain evidence="7 8">DSM 108281</strain>
    </source>
</reference>
<keyword evidence="8" id="KW-1185">Reference proteome</keyword>
<feature type="compositionally biased region" description="Acidic residues" evidence="5">
    <location>
        <begin position="183"/>
        <end position="196"/>
    </location>
</feature>
<feature type="domain" description="Zn(2)-C6 fungal-type" evidence="6">
    <location>
        <begin position="48"/>
        <end position="81"/>
    </location>
</feature>
<comment type="subcellular location">
    <subcellularLocation>
        <location evidence="1">Nucleus</location>
    </subcellularLocation>
</comment>
<evidence type="ECO:0000313" key="7">
    <source>
        <dbReference type="EMBL" id="THH20422.1"/>
    </source>
</evidence>
<keyword evidence="4" id="KW-0539">Nucleus</keyword>